<comment type="caution">
    <text evidence="2">The sequence shown here is derived from an EMBL/GenBank/DDBJ whole genome shotgun (WGS) entry which is preliminary data.</text>
</comment>
<protein>
    <submittedName>
        <fullName evidence="2">Uncharacterized protein</fullName>
    </submittedName>
</protein>
<organism evidence="2 3">
    <name type="scientific">Liparis tanakae</name>
    <name type="common">Tanaka's snailfish</name>
    <dbReference type="NCBI Taxonomy" id="230148"/>
    <lineage>
        <taxon>Eukaryota</taxon>
        <taxon>Metazoa</taxon>
        <taxon>Chordata</taxon>
        <taxon>Craniata</taxon>
        <taxon>Vertebrata</taxon>
        <taxon>Euteleostomi</taxon>
        <taxon>Actinopterygii</taxon>
        <taxon>Neopterygii</taxon>
        <taxon>Teleostei</taxon>
        <taxon>Neoteleostei</taxon>
        <taxon>Acanthomorphata</taxon>
        <taxon>Eupercaria</taxon>
        <taxon>Perciformes</taxon>
        <taxon>Cottioidei</taxon>
        <taxon>Cottales</taxon>
        <taxon>Liparidae</taxon>
        <taxon>Liparis</taxon>
    </lineage>
</organism>
<dbReference type="AlphaFoldDB" id="A0A4Z2DZ28"/>
<dbReference type="EMBL" id="SRLO01025942">
    <property type="protein sequence ID" value="TNN21776.1"/>
    <property type="molecule type" value="Genomic_DNA"/>
</dbReference>
<gene>
    <name evidence="2" type="ORF">EYF80_068112</name>
</gene>
<reference evidence="2 3" key="1">
    <citation type="submission" date="2019-03" db="EMBL/GenBank/DDBJ databases">
        <title>First draft genome of Liparis tanakae, snailfish: a comprehensive survey of snailfish specific genes.</title>
        <authorList>
            <person name="Kim W."/>
            <person name="Song I."/>
            <person name="Jeong J.-H."/>
            <person name="Kim D."/>
            <person name="Kim S."/>
            <person name="Ryu S."/>
            <person name="Song J.Y."/>
            <person name="Lee S.K."/>
        </authorList>
    </citation>
    <scope>NUCLEOTIDE SEQUENCE [LARGE SCALE GENOMIC DNA]</scope>
    <source>
        <tissue evidence="2">Muscle</tissue>
    </source>
</reference>
<accession>A0A4Z2DZ28</accession>
<dbReference type="Proteomes" id="UP000314294">
    <property type="component" value="Unassembled WGS sequence"/>
</dbReference>
<evidence type="ECO:0000256" key="1">
    <source>
        <dbReference type="SAM" id="MobiDB-lite"/>
    </source>
</evidence>
<name>A0A4Z2DZ28_9TELE</name>
<proteinExistence type="predicted"/>
<evidence type="ECO:0000313" key="3">
    <source>
        <dbReference type="Proteomes" id="UP000314294"/>
    </source>
</evidence>
<keyword evidence="3" id="KW-1185">Reference proteome</keyword>
<evidence type="ECO:0000313" key="2">
    <source>
        <dbReference type="EMBL" id="TNN21776.1"/>
    </source>
</evidence>
<feature type="region of interest" description="Disordered" evidence="1">
    <location>
        <begin position="111"/>
        <end position="133"/>
    </location>
</feature>
<sequence length="133" mass="14500">MEAEPRRPLSVPHVSRRGEALRHGVGRLFVTAWGGSSFTALGGSSSRRGEALRHGVGRLFVTASLQFVYKSFFILSVSEVILLRVSEVRKRSRNRSSTCEVMARVPRGPAARRSVLASPTADRRPDAGGHVGF</sequence>